<reference evidence="7 8" key="1">
    <citation type="submission" date="2019-07" db="EMBL/GenBank/DDBJ databases">
        <title>WGS assembly of Gossypium mustelinum.</title>
        <authorList>
            <person name="Chen Z.J."/>
            <person name="Sreedasyam A."/>
            <person name="Ando A."/>
            <person name="Song Q."/>
            <person name="De L."/>
            <person name="Hulse-Kemp A."/>
            <person name="Ding M."/>
            <person name="Ye W."/>
            <person name="Kirkbride R."/>
            <person name="Jenkins J."/>
            <person name="Plott C."/>
            <person name="Lovell J."/>
            <person name="Lin Y.-M."/>
            <person name="Vaughn R."/>
            <person name="Liu B."/>
            <person name="Li W."/>
            <person name="Simpson S."/>
            <person name="Scheffler B."/>
            <person name="Saski C."/>
            <person name="Grover C."/>
            <person name="Hu G."/>
            <person name="Conover J."/>
            <person name="Carlson J."/>
            <person name="Shu S."/>
            <person name="Boston L."/>
            <person name="Williams M."/>
            <person name="Peterson D."/>
            <person name="Mcgee K."/>
            <person name="Jones D."/>
            <person name="Wendel J."/>
            <person name="Stelly D."/>
            <person name="Grimwood J."/>
            <person name="Schmutz J."/>
        </authorList>
    </citation>
    <scope>NUCLEOTIDE SEQUENCE [LARGE SCALE GENOMIC DNA]</scope>
    <source>
        <strain evidence="7">1408120.09</strain>
    </source>
</reference>
<protein>
    <recommendedName>
        <fullName evidence="9">Translation initiation factor 3 N-terminal domain-containing protein</fullName>
    </recommendedName>
</protein>
<evidence type="ECO:0000256" key="2">
    <source>
        <dbReference type="ARBA" id="ARBA00022540"/>
    </source>
</evidence>
<feature type="compositionally biased region" description="Polar residues" evidence="4">
    <location>
        <begin position="463"/>
        <end position="473"/>
    </location>
</feature>
<dbReference type="SUPFAM" id="SSF54364">
    <property type="entry name" value="Translation initiation factor IF3, N-terminal domain"/>
    <property type="match status" value="1"/>
</dbReference>
<dbReference type="NCBIfam" id="TIGR00168">
    <property type="entry name" value="infC"/>
    <property type="match status" value="1"/>
</dbReference>
<feature type="compositionally biased region" description="Basic and acidic residues" evidence="4">
    <location>
        <begin position="303"/>
        <end position="314"/>
    </location>
</feature>
<evidence type="ECO:0008006" key="9">
    <source>
        <dbReference type="Google" id="ProtNLM"/>
    </source>
</evidence>
<dbReference type="GO" id="GO:0005737">
    <property type="term" value="C:cytoplasm"/>
    <property type="evidence" value="ECO:0007669"/>
    <property type="project" value="UniProtKB-ARBA"/>
</dbReference>
<dbReference type="Pfam" id="PF00707">
    <property type="entry name" value="IF3_C"/>
    <property type="match status" value="1"/>
</dbReference>
<feature type="compositionally biased region" description="Polar residues" evidence="4">
    <location>
        <begin position="431"/>
        <end position="441"/>
    </location>
</feature>
<keyword evidence="3" id="KW-0648">Protein biosynthesis</keyword>
<feature type="compositionally biased region" description="Low complexity" evidence="4">
    <location>
        <begin position="449"/>
        <end position="458"/>
    </location>
</feature>
<dbReference type="Proteomes" id="UP000323597">
    <property type="component" value="Chromosome A03"/>
</dbReference>
<dbReference type="InterPro" id="IPR001288">
    <property type="entry name" value="Translation_initiation_fac_3"/>
</dbReference>
<accession>A0A5D3A308</accession>
<dbReference type="SUPFAM" id="SSF55200">
    <property type="entry name" value="Translation initiation factor IF3, C-terminal domain"/>
    <property type="match status" value="1"/>
</dbReference>
<dbReference type="GO" id="GO:0043022">
    <property type="term" value="F:ribosome binding"/>
    <property type="evidence" value="ECO:0007669"/>
    <property type="project" value="TreeGrafter"/>
</dbReference>
<sequence length="532" mass="60231">MAFWRRINQSKLQLISNQYRRFYFQAPFTSSLHQTRIRVLEKPFCSIEDKPSYFYSNVRSFAAPVQAIKNKKAESGQHSVVSIQEALQQAKKKGLDLVEVQKMVNPPVCRLMDYNKEMYQRRQKEKEIAKNKAGETIKKGVCKIRFTGKIAENDLKLKAENVIRLMERGYRVKCMAMGQGKEHEVEDLGGILSRLTNLIEDVCVVESGPKVEKTNAYVIVKHVKFGPTKKGGGKKSKVETSTESATDNQSPVLPNDESTESGSESEDTMLSDEDELPMYSPTQMRDESTGSNTSQSCLPDTSPEIHNRYKRSEPRNPSNPQFPYPRREQPNMGQSTRESVRSEPWFQNPPRQPPQNMGQDTRESVRSEPWFQNPPRKPPQNMGQNTRESVRSESWFQNTPRQPPQNMGQNTRETVRSAPQFPYQQRQPPQNMNATSSVQHTKQVENESSKPPSNNSLSFGIFSGSTANSSGKQTPDAPMSNEGNRYASLRNRGMNGNGANQNTRGSQFDGDRKPDSNMAGQDRYGSTSNRNP</sequence>
<evidence type="ECO:0000256" key="1">
    <source>
        <dbReference type="ARBA" id="ARBA00005439"/>
    </source>
</evidence>
<keyword evidence="8" id="KW-1185">Reference proteome</keyword>
<dbReference type="InterPro" id="IPR036788">
    <property type="entry name" value="T_IF-3_C_sf"/>
</dbReference>
<dbReference type="PANTHER" id="PTHR10938">
    <property type="entry name" value="TRANSLATION INITIATION FACTOR IF-3"/>
    <property type="match status" value="1"/>
</dbReference>
<proteinExistence type="inferred from homology"/>
<feature type="domain" description="Translation initiation factor 3 C-terminal" evidence="5">
    <location>
        <begin position="143"/>
        <end position="220"/>
    </location>
</feature>
<evidence type="ECO:0000259" key="5">
    <source>
        <dbReference type="Pfam" id="PF00707"/>
    </source>
</evidence>
<feature type="compositionally biased region" description="Polar residues" evidence="4">
    <location>
        <begin position="497"/>
        <end position="506"/>
    </location>
</feature>
<feature type="region of interest" description="Disordered" evidence="4">
    <location>
        <begin position="228"/>
        <end position="532"/>
    </location>
</feature>
<dbReference type="GO" id="GO:0032790">
    <property type="term" value="P:ribosome disassembly"/>
    <property type="evidence" value="ECO:0007669"/>
    <property type="project" value="TreeGrafter"/>
</dbReference>
<feature type="compositionally biased region" description="Polar residues" evidence="4">
    <location>
        <begin position="289"/>
        <end position="299"/>
    </location>
</feature>
<gene>
    <name evidence="7" type="ORF">E1A91_A03G225600v1</name>
</gene>
<dbReference type="GO" id="GO:0003743">
    <property type="term" value="F:translation initiation factor activity"/>
    <property type="evidence" value="ECO:0007669"/>
    <property type="project" value="UniProtKB-KW"/>
</dbReference>
<feature type="compositionally biased region" description="Polar residues" evidence="4">
    <location>
        <begin position="239"/>
        <end position="252"/>
    </location>
</feature>
<name>A0A5D3A308_GOSMU</name>
<comment type="similarity">
    <text evidence="1">Belongs to the IF-3 family.</text>
</comment>
<evidence type="ECO:0000256" key="3">
    <source>
        <dbReference type="ARBA" id="ARBA00022917"/>
    </source>
</evidence>
<dbReference type="AlphaFoldDB" id="A0A5D3A308"/>
<dbReference type="InterPro" id="IPR019815">
    <property type="entry name" value="Translation_initiation_fac_3_C"/>
</dbReference>
<dbReference type="InterPro" id="IPR019814">
    <property type="entry name" value="Translation_initiation_fac_3_N"/>
</dbReference>
<feature type="compositionally biased region" description="Low complexity" evidence="4">
    <location>
        <begin position="419"/>
        <end position="430"/>
    </location>
</feature>
<dbReference type="InterPro" id="IPR036787">
    <property type="entry name" value="T_IF-3_N_sf"/>
</dbReference>
<feature type="compositionally biased region" description="Polar residues" evidence="4">
    <location>
        <begin position="381"/>
        <end position="412"/>
    </location>
</feature>
<evidence type="ECO:0000313" key="8">
    <source>
        <dbReference type="Proteomes" id="UP000323597"/>
    </source>
</evidence>
<organism evidence="7 8">
    <name type="scientific">Gossypium mustelinum</name>
    <name type="common">Cotton</name>
    <name type="synonym">Gossypium caicoense</name>
    <dbReference type="NCBI Taxonomy" id="34275"/>
    <lineage>
        <taxon>Eukaryota</taxon>
        <taxon>Viridiplantae</taxon>
        <taxon>Streptophyta</taxon>
        <taxon>Embryophyta</taxon>
        <taxon>Tracheophyta</taxon>
        <taxon>Spermatophyta</taxon>
        <taxon>Magnoliopsida</taxon>
        <taxon>eudicotyledons</taxon>
        <taxon>Gunneridae</taxon>
        <taxon>Pentapetalae</taxon>
        <taxon>rosids</taxon>
        <taxon>malvids</taxon>
        <taxon>Malvales</taxon>
        <taxon>Malvaceae</taxon>
        <taxon>Malvoideae</taxon>
        <taxon>Gossypium</taxon>
    </lineage>
</organism>
<dbReference type="Gene3D" id="3.30.110.10">
    <property type="entry name" value="Translation initiation factor 3 (IF-3), C-terminal domain"/>
    <property type="match status" value="1"/>
</dbReference>
<evidence type="ECO:0000313" key="7">
    <source>
        <dbReference type="EMBL" id="TYJ44450.1"/>
    </source>
</evidence>
<dbReference type="EMBL" id="CM017638">
    <property type="protein sequence ID" value="TYJ44450.1"/>
    <property type="molecule type" value="Genomic_DNA"/>
</dbReference>
<evidence type="ECO:0000259" key="6">
    <source>
        <dbReference type="Pfam" id="PF05198"/>
    </source>
</evidence>
<dbReference type="Pfam" id="PF05198">
    <property type="entry name" value="IF3_N"/>
    <property type="match status" value="1"/>
</dbReference>
<evidence type="ECO:0000256" key="4">
    <source>
        <dbReference type="SAM" id="MobiDB-lite"/>
    </source>
</evidence>
<feature type="compositionally biased region" description="Acidic residues" evidence="4">
    <location>
        <begin position="257"/>
        <end position="276"/>
    </location>
</feature>
<keyword evidence="2" id="KW-0396">Initiation factor</keyword>
<dbReference type="PANTHER" id="PTHR10938:SF4">
    <property type="entry name" value="TRANSLATION INITIATION FACTOR IF3-1, MITOCHONDRIAL"/>
    <property type="match status" value="1"/>
</dbReference>
<feature type="domain" description="Translation initiation factor 3 N-terminal" evidence="6">
    <location>
        <begin position="76"/>
        <end position="127"/>
    </location>
</feature>
<dbReference type="Gene3D" id="3.10.20.80">
    <property type="entry name" value="Translation initiation factor 3 (IF-3), N-terminal domain"/>
    <property type="match status" value="1"/>
</dbReference>